<keyword evidence="1 6" id="KW-0597">Phosphoprotein</keyword>
<evidence type="ECO:0000259" key="7">
    <source>
        <dbReference type="PROSITE" id="PS50110"/>
    </source>
</evidence>
<sequence>IIDVMMPNINGYELLNMLRSNISTRLIPIIVLTARANEYSGLNYGADDYLVKPFSSRELIARIHTNIKLSQLRNQLISQQYKQEQIKQLLTSISSNILSGLDLKVTLSEAVKDIHQILLCDRVFVISYEPSDF</sequence>
<dbReference type="GO" id="GO:0000976">
    <property type="term" value="F:transcription cis-regulatory region binding"/>
    <property type="evidence" value="ECO:0007669"/>
    <property type="project" value="TreeGrafter"/>
</dbReference>
<evidence type="ECO:0000256" key="2">
    <source>
        <dbReference type="ARBA" id="ARBA00023012"/>
    </source>
</evidence>
<feature type="modified residue" description="4-aspartylphosphate" evidence="6">
    <location>
        <position position="3"/>
    </location>
</feature>
<dbReference type="InterPro" id="IPR039420">
    <property type="entry name" value="WalR-like"/>
</dbReference>
<dbReference type="Gene3D" id="3.30.450.40">
    <property type="match status" value="1"/>
</dbReference>
<comment type="caution">
    <text evidence="8">The sequence shown here is derived from an EMBL/GenBank/DDBJ whole genome shotgun (WGS) entry which is preliminary data.</text>
</comment>
<dbReference type="InterPro" id="IPR011006">
    <property type="entry name" value="CheY-like_superfamily"/>
</dbReference>
<evidence type="ECO:0000313" key="9">
    <source>
        <dbReference type="Proteomes" id="UP000266673"/>
    </source>
</evidence>
<evidence type="ECO:0000256" key="3">
    <source>
        <dbReference type="ARBA" id="ARBA00023015"/>
    </source>
</evidence>
<keyword evidence="4" id="KW-0238">DNA-binding</keyword>
<dbReference type="Gene3D" id="6.10.250.690">
    <property type="match status" value="1"/>
</dbReference>
<dbReference type="InterPro" id="IPR001789">
    <property type="entry name" value="Sig_transdc_resp-reg_receiver"/>
</dbReference>
<keyword evidence="9" id="KW-1185">Reference proteome</keyword>
<gene>
    <name evidence="8" type="ORF">C2G38_1963491</name>
</gene>
<dbReference type="Pfam" id="PF00072">
    <property type="entry name" value="Response_reg"/>
    <property type="match status" value="1"/>
</dbReference>
<evidence type="ECO:0000256" key="4">
    <source>
        <dbReference type="ARBA" id="ARBA00023125"/>
    </source>
</evidence>
<dbReference type="OrthoDB" id="5378913at2759"/>
<evidence type="ECO:0000313" key="8">
    <source>
        <dbReference type="EMBL" id="RIB20732.1"/>
    </source>
</evidence>
<name>A0A397VFG5_9GLOM</name>
<dbReference type="SUPFAM" id="SSF55781">
    <property type="entry name" value="GAF domain-like"/>
    <property type="match status" value="1"/>
</dbReference>
<dbReference type="GO" id="GO:0005829">
    <property type="term" value="C:cytosol"/>
    <property type="evidence" value="ECO:0007669"/>
    <property type="project" value="TreeGrafter"/>
</dbReference>
<dbReference type="Gene3D" id="3.40.50.2300">
    <property type="match status" value="1"/>
</dbReference>
<keyword evidence="2" id="KW-0902">Two-component regulatory system</keyword>
<evidence type="ECO:0000256" key="5">
    <source>
        <dbReference type="ARBA" id="ARBA00023163"/>
    </source>
</evidence>
<dbReference type="GO" id="GO:0032993">
    <property type="term" value="C:protein-DNA complex"/>
    <property type="evidence" value="ECO:0007669"/>
    <property type="project" value="TreeGrafter"/>
</dbReference>
<proteinExistence type="predicted"/>
<dbReference type="InterPro" id="IPR029016">
    <property type="entry name" value="GAF-like_dom_sf"/>
</dbReference>
<reference evidence="8 9" key="1">
    <citation type="submission" date="2018-06" db="EMBL/GenBank/DDBJ databases">
        <title>Comparative genomics reveals the genomic features of Rhizophagus irregularis, R. cerebriforme, R. diaphanum and Gigaspora rosea, and their symbiotic lifestyle signature.</title>
        <authorList>
            <person name="Morin E."/>
            <person name="San Clemente H."/>
            <person name="Chen E.C.H."/>
            <person name="De La Providencia I."/>
            <person name="Hainaut M."/>
            <person name="Kuo A."/>
            <person name="Kohler A."/>
            <person name="Murat C."/>
            <person name="Tang N."/>
            <person name="Roy S."/>
            <person name="Loubradou J."/>
            <person name="Henrissat B."/>
            <person name="Grigoriev I.V."/>
            <person name="Corradi N."/>
            <person name="Roux C."/>
            <person name="Martin F.M."/>
        </authorList>
    </citation>
    <scope>NUCLEOTIDE SEQUENCE [LARGE SCALE GENOMIC DNA]</scope>
    <source>
        <strain evidence="8 9">DAOM 194757</strain>
    </source>
</reference>
<dbReference type="GO" id="GO:0000156">
    <property type="term" value="F:phosphorelay response regulator activity"/>
    <property type="evidence" value="ECO:0007669"/>
    <property type="project" value="TreeGrafter"/>
</dbReference>
<evidence type="ECO:0000256" key="6">
    <source>
        <dbReference type="PROSITE-ProRule" id="PRU00169"/>
    </source>
</evidence>
<dbReference type="AlphaFoldDB" id="A0A397VFG5"/>
<dbReference type="Proteomes" id="UP000266673">
    <property type="component" value="Unassembled WGS sequence"/>
</dbReference>
<dbReference type="EMBL" id="QKWP01000401">
    <property type="protein sequence ID" value="RIB20732.1"/>
    <property type="molecule type" value="Genomic_DNA"/>
</dbReference>
<keyword evidence="5" id="KW-0804">Transcription</keyword>
<feature type="non-terminal residue" evidence="8">
    <location>
        <position position="1"/>
    </location>
</feature>
<feature type="domain" description="Response regulatory" evidence="7">
    <location>
        <begin position="1"/>
        <end position="67"/>
    </location>
</feature>
<organism evidence="8 9">
    <name type="scientific">Gigaspora rosea</name>
    <dbReference type="NCBI Taxonomy" id="44941"/>
    <lineage>
        <taxon>Eukaryota</taxon>
        <taxon>Fungi</taxon>
        <taxon>Fungi incertae sedis</taxon>
        <taxon>Mucoromycota</taxon>
        <taxon>Glomeromycotina</taxon>
        <taxon>Glomeromycetes</taxon>
        <taxon>Diversisporales</taxon>
        <taxon>Gigasporaceae</taxon>
        <taxon>Gigaspora</taxon>
    </lineage>
</organism>
<protein>
    <submittedName>
        <fullName evidence="8">CheY-like superfamily</fullName>
    </submittedName>
</protein>
<accession>A0A397VFG5</accession>
<dbReference type="SUPFAM" id="SSF52172">
    <property type="entry name" value="CheY-like"/>
    <property type="match status" value="1"/>
</dbReference>
<keyword evidence="3" id="KW-0805">Transcription regulation</keyword>
<dbReference type="PANTHER" id="PTHR48111:SF1">
    <property type="entry name" value="TWO-COMPONENT RESPONSE REGULATOR ORR33"/>
    <property type="match status" value="1"/>
</dbReference>
<dbReference type="GO" id="GO:0006355">
    <property type="term" value="P:regulation of DNA-templated transcription"/>
    <property type="evidence" value="ECO:0007669"/>
    <property type="project" value="TreeGrafter"/>
</dbReference>
<dbReference type="STRING" id="44941.A0A397VFG5"/>
<evidence type="ECO:0000256" key="1">
    <source>
        <dbReference type="ARBA" id="ARBA00022553"/>
    </source>
</evidence>
<dbReference type="PROSITE" id="PS50110">
    <property type="entry name" value="RESPONSE_REGULATORY"/>
    <property type="match status" value="1"/>
</dbReference>
<dbReference type="PANTHER" id="PTHR48111">
    <property type="entry name" value="REGULATOR OF RPOS"/>
    <property type="match status" value="1"/>
</dbReference>